<protein>
    <submittedName>
        <fullName evidence="12">Uncharacterized protein</fullName>
    </submittedName>
</protein>
<dbReference type="InterPro" id="IPR001611">
    <property type="entry name" value="Leu-rich_rpt"/>
</dbReference>
<evidence type="ECO:0000313" key="12">
    <source>
        <dbReference type="EMBL" id="GAQ84093.1"/>
    </source>
</evidence>
<evidence type="ECO:0000256" key="1">
    <source>
        <dbReference type="ARBA" id="ARBA00004251"/>
    </source>
</evidence>
<keyword evidence="13" id="KW-1185">Reference proteome</keyword>
<comment type="subcellular location">
    <subcellularLocation>
        <location evidence="1">Cell membrane</location>
        <topology evidence="1">Single-pass type I membrane protein</topology>
    </subcellularLocation>
</comment>
<keyword evidence="3" id="KW-0433">Leucine-rich repeat</keyword>
<dbReference type="OrthoDB" id="2105857at2759"/>
<name>A0A1Y1I0V9_KLENI</name>
<evidence type="ECO:0000256" key="4">
    <source>
        <dbReference type="ARBA" id="ARBA00022692"/>
    </source>
</evidence>
<keyword evidence="7" id="KW-1133">Transmembrane helix</keyword>
<reference evidence="12 13" key="1">
    <citation type="journal article" date="2014" name="Nat. Commun.">
        <title>Klebsormidium flaccidum genome reveals primary factors for plant terrestrial adaptation.</title>
        <authorList>
            <person name="Hori K."/>
            <person name="Maruyama F."/>
            <person name="Fujisawa T."/>
            <person name="Togashi T."/>
            <person name="Yamamoto N."/>
            <person name="Seo M."/>
            <person name="Sato S."/>
            <person name="Yamada T."/>
            <person name="Mori H."/>
            <person name="Tajima N."/>
            <person name="Moriyama T."/>
            <person name="Ikeuchi M."/>
            <person name="Watanabe M."/>
            <person name="Wada H."/>
            <person name="Kobayashi K."/>
            <person name="Saito M."/>
            <person name="Masuda T."/>
            <person name="Sasaki-Sekimoto Y."/>
            <person name="Mashiguchi K."/>
            <person name="Awai K."/>
            <person name="Shimojima M."/>
            <person name="Masuda S."/>
            <person name="Iwai M."/>
            <person name="Nobusawa T."/>
            <person name="Narise T."/>
            <person name="Kondo S."/>
            <person name="Saito H."/>
            <person name="Sato R."/>
            <person name="Murakawa M."/>
            <person name="Ihara Y."/>
            <person name="Oshima-Yamada Y."/>
            <person name="Ohtaka K."/>
            <person name="Satoh M."/>
            <person name="Sonobe K."/>
            <person name="Ishii M."/>
            <person name="Ohtani R."/>
            <person name="Kanamori-Sato M."/>
            <person name="Honoki R."/>
            <person name="Miyazaki D."/>
            <person name="Mochizuki H."/>
            <person name="Umetsu J."/>
            <person name="Higashi K."/>
            <person name="Shibata D."/>
            <person name="Kamiya Y."/>
            <person name="Sato N."/>
            <person name="Nakamura Y."/>
            <person name="Tabata S."/>
            <person name="Ida S."/>
            <person name="Kurokawa K."/>
            <person name="Ohta H."/>
        </authorList>
    </citation>
    <scope>NUCLEOTIDE SEQUENCE [LARGE SCALE GENOMIC DNA]</scope>
    <source>
        <strain evidence="12 13">NIES-2285</strain>
    </source>
</reference>
<evidence type="ECO:0000313" key="13">
    <source>
        <dbReference type="Proteomes" id="UP000054558"/>
    </source>
</evidence>
<keyword evidence="8" id="KW-0472">Membrane</keyword>
<dbReference type="Gene3D" id="3.80.10.10">
    <property type="entry name" value="Ribonuclease Inhibitor"/>
    <property type="match status" value="1"/>
</dbReference>
<dbReference type="SMART" id="SM00369">
    <property type="entry name" value="LRR_TYP"/>
    <property type="match status" value="4"/>
</dbReference>
<dbReference type="AlphaFoldDB" id="A0A1Y1I0V9"/>
<dbReference type="Pfam" id="PF00560">
    <property type="entry name" value="LRR_1"/>
    <property type="match status" value="6"/>
</dbReference>
<keyword evidence="9" id="KW-0675">Receptor</keyword>
<proteinExistence type="predicted"/>
<sequence length="394" mass="41541">MVAPVFTGHGVRGNSSNKASGAWAQDIANREVLQRRKSGEKAPEVTCGRKVYPLIRSHLRTMAPTLFVRMLILVTLYGCGPISGVHPFTIEEMGNLTNENANVLASVGAPSSGGQGPVWNLSKIDLAYTRKLSGPIPPELGSLTNLTWLSLVNHALSGPIPPELAKLTKLTFLDLSANNLSGPIPPELSSLTNLTVLELSGNRLSGSIPPQLGSLTKLTWLSLHSNNLSGPIPRELGNLTKVDVVYLNNNTLSGPIPPELGRLTNVTYLSLNNNTLSGPIPPELGKLTDLYALKLSENNLSGPIPRELGKAIMTRLYVLELSNNSLSGPIPLSLSRFRNTTFYPGNSGLCCTDCSANFSSPCPPGTSSSCPSVGPNVVGGVVAGAALCLAVLLT</sequence>
<dbReference type="Proteomes" id="UP000054558">
    <property type="component" value="Unassembled WGS sequence"/>
</dbReference>
<evidence type="ECO:0000256" key="6">
    <source>
        <dbReference type="ARBA" id="ARBA00022737"/>
    </source>
</evidence>
<dbReference type="InterPro" id="IPR032675">
    <property type="entry name" value="LRR_dom_sf"/>
</dbReference>
<keyword evidence="5" id="KW-0732">Signal</keyword>
<dbReference type="OMA" id="HHTRFIC"/>
<dbReference type="InterPro" id="IPR003591">
    <property type="entry name" value="Leu-rich_rpt_typical-subtyp"/>
</dbReference>
<keyword evidence="4" id="KW-0812">Transmembrane</keyword>
<evidence type="ECO:0000256" key="11">
    <source>
        <dbReference type="SAM" id="MobiDB-lite"/>
    </source>
</evidence>
<dbReference type="EMBL" id="DF237125">
    <property type="protein sequence ID" value="GAQ84093.1"/>
    <property type="molecule type" value="Genomic_DNA"/>
</dbReference>
<evidence type="ECO:0000256" key="3">
    <source>
        <dbReference type="ARBA" id="ARBA00022614"/>
    </source>
</evidence>
<organism evidence="12 13">
    <name type="scientific">Klebsormidium nitens</name>
    <name type="common">Green alga</name>
    <name type="synonym">Ulothrix nitens</name>
    <dbReference type="NCBI Taxonomy" id="105231"/>
    <lineage>
        <taxon>Eukaryota</taxon>
        <taxon>Viridiplantae</taxon>
        <taxon>Streptophyta</taxon>
        <taxon>Klebsormidiophyceae</taxon>
        <taxon>Klebsormidiales</taxon>
        <taxon>Klebsormidiaceae</taxon>
        <taxon>Klebsormidium</taxon>
    </lineage>
</organism>
<evidence type="ECO:0000256" key="5">
    <source>
        <dbReference type="ARBA" id="ARBA00022729"/>
    </source>
</evidence>
<dbReference type="FunFam" id="3.80.10.10:FF:000383">
    <property type="entry name" value="Leucine-rich repeat receptor protein kinase EMS1"/>
    <property type="match status" value="2"/>
</dbReference>
<evidence type="ECO:0000256" key="10">
    <source>
        <dbReference type="ARBA" id="ARBA00023180"/>
    </source>
</evidence>
<dbReference type="FunFam" id="3.80.10.10:FF:000470">
    <property type="entry name" value="LRR receptor-like serine/threonine-protein kinase RPK2"/>
    <property type="match status" value="1"/>
</dbReference>
<dbReference type="GO" id="GO:0005886">
    <property type="term" value="C:plasma membrane"/>
    <property type="evidence" value="ECO:0007669"/>
    <property type="project" value="UniProtKB-SubCell"/>
</dbReference>
<evidence type="ECO:0000256" key="2">
    <source>
        <dbReference type="ARBA" id="ARBA00022475"/>
    </source>
</evidence>
<accession>A0A1Y1I0V9</accession>
<evidence type="ECO:0000256" key="8">
    <source>
        <dbReference type="ARBA" id="ARBA00023136"/>
    </source>
</evidence>
<dbReference type="STRING" id="105231.A0A1Y1I0V9"/>
<gene>
    <name evidence="12" type="ORF">KFL_001760010</name>
</gene>
<dbReference type="PANTHER" id="PTHR27000:SF642">
    <property type="entry name" value="INACTIVE LEUCINE-RICH REPEAT RECEPTOR KINASE XIAO-RELATED"/>
    <property type="match status" value="1"/>
</dbReference>
<dbReference type="PANTHER" id="PTHR27000">
    <property type="entry name" value="LEUCINE-RICH REPEAT RECEPTOR-LIKE PROTEIN KINASE FAMILY PROTEIN-RELATED"/>
    <property type="match status" value="1"/>
</dbReference>
<evidence type="ECO:0000256" key="9">
    <source>
        <dbReference type="ARBA" id="ARBA00023170"/>
    </source>
</evidence>
<dbReference type="PRINTS" id="PR00019">
    <property type="entry name" value="LEURICHRPT"/>
</dbReference>
<feature type="region of interest" description="Disordered" evidence="11">
    <location>
        <begin position="1"/>
        <end position="22"/>
    </location>
</feature>
<keyword evidence="2" id="KW-1003">Cell membrane</keyword>
<dbReference type="SUPFAM" id="SSF52058">
    <property type="entry name" value="L domain-like"/>
    <property type="match status" value="1"/>
</dbReference>
<keyword evidence="10" id="KW-0325">Glycoprotein</keyword>
<keyword evidence="6" id="KW-0677">Repeat</keyword>
<evidence type="ECO:0000256" key="7">
    <source>
        <dbReference type="ARBA" id="ARBA00022989"/>
    </source>
</evidence>